<keyword evidence="2" id="KW-1185">Reference proteome</keyword>
<dbReference type="InterPro" id="IPR023393">
    <property type="entry name" value="START-like_dom_sf"/>
</dbReference>
<sequence>MPQYRVNATTSAPLFTVWALLADGRSWPRWASGLDELVEHRSSGLGPDGRDGVGAVRAFRSGRAVTGERLTELVPQQRMAYEDAFNLAMKDYRAVVELESTPEGGTRIDWHGTWNAKPGIGWLTPLFLPRIMQRMADDLAAHAARAGGA</sequence>
<dbReference type="RefSeq" id="WP_091042185.1">
    <property type="nucleotide sequence ID" value="NZ_FNGF01000001.1"/>
</dbReference>
<evidence type="ECO:0000313" key="1">
    <source>
        <dbReference type="EMBL" id="SDK54969.1"/>
    </source>
</evidence>
<evidence type="ECO:0000313" key="2">
    <source>
        <dbReference type="Proteomes" id="UP000198662"/>
    </source>
</evidence>
<gene>
    <name evidence="1" type="ORF">SAMN05216298_0505</name>
</gene>
<dbReference type="AlphaFoldDB" id="A0A1G9CTL9"/>
<protein>
    <submittedName>
        <fullName evidence="1">Polyketide cyclase / dehydrase and lipid transport</fullName>
    </submittedName>
</protein>
<proteinExistence type="predicted"/>
<dbReference type="STRING" id="380244.SAMN05216298_0505"/>
<reference evidence="2" key="1">
    <citation type="submission" date="2016-10" db="EMBL/GenBank/DDBJ databases">
        <authorList>
            <person name="Varghese N."/>
            <person name="Submissions S."/>
        </authorList>
    </citation>
    <scope>NUCLEOTIDE SEQUENCE [LARGE SCALE GENOMIC DNA]</scope>
    <source>
        <strain evidence="2">CGMCC 4.3147</strain>
    </source>
</reference>
<dbReference type="Proteomes" id="UP000198662">
    <property type="component" value="Unassembled WGS sequence"/>
</dbReference>
<name>A0A1G9CTL9_9ACTN</name>
<dbReference type="EMBL" id="FNGF01000001">
    <property type="protein sequence ID" value="SDK54969.1"/>
    <property type="molecule type" value="Genomic_DNA"/>
</dbReference>
<dbReference type="SUPFAM" id="SSF55961">
    <property type="entry name" value="Bet v1-like"/>
    <property type="match status" value="1"/>
</dbReference>
<organism evidence="1 2">
    <name type="scientific">Glycomyces sambucus</name>
    <dbReference type="NCBI Taxonomy" id="380244"/>
    <lineage>
        <taxon>Bacteria</taxon>
        <taxon>Bacillati</taxon>
        <taxon>Actinomycetota</taxon>
        <taxon>Actinomycetes</taxon>
        <taxon>Glycomycetales</taxon>
        <taxon>Glycomycetaceae</taxon>
        <taxon>Glycomyces</taxon>
    </lineage>
</organism>
<dbReference type="InterPro" id="IPR019587">
    <property type="entry name" value="Polyketide_cyclase/dehydratase"/>
</dbReference>
<dbReference type="OrthoDB" id="5185789at2"/>
<accession>A0A1G9CTL9</accession>
<dbReference type="Gene3D" id="3.30.530.20">
    <property type="match status" value="1"/>
</dbReference>
<dbReference type="CDD" id="cd07821">
    <property type="entry name" value="PYR_PYL_RCAR_like"/>
    <property type="match status" value="1"/>
</dbReference>
<dbReference type="Pfam" id="PF10604">
    <property type="entry name" value="Polyketide_cyc2"/>
    <property type="match status" value="1"/>
</dbReference>